<dbReference type="PANTHER" id="PTHR19863">
    <property type="entry name" value="NEMITIN (NEURONAL ENRICHED MAP INTERACTING PROTEIN) HOMOLOG"/>
    <property type="match status" value="1"/>
</dbReference>
<dbReference type="Proteomes" id="UP000887565">
    <property type="component" value="Unplaced"/>
</dbReference>
<name>A0A915HFZ1_ROMCU</name>
<reference evidence="4" key="1">
    <citation type="submission" date="2022-11" db="UniProtKB">
        <authorList>
            <consortium name="WormBaseParasite"/>
        </authorList>
    </citation>
    <scope>IDENTIFICATION</scope>
</reference>
<organism evidence="3 4">
    <name type="scientific">Romanomermis culicivorax</name>
    <name type="common">Nematode worm</name>
    <dbReference type="NCBI Taxonomy" id="13658"/>
    <lineage>
        <taxon>Eukaryota</taxon>
        <taxon>Metazoa</taxon>
        <taxon>Ecdysozoa</taxon>
        <taxon>Nematoda</taxon>
        <taxon>Enoplea</taxon>
        <taxon>Dorylaimia</taxon>
        <taxon>Mermithida</taxon>
        <taxon>Mermithoidea</taxon>
        <taxon>Mermithidae</taxon>
        <taxon>Romanomermis</taxon>
    </lineage>
</organism>
<feature type="region of interest" description="Disordered" evidence="1">
    <location>
        <begin position="404"/>
        <end position="500"/>
    </location>
</feature>
<keyword evidence="3" id="KW-1185">Reference proteome</keyword>
<dbReference type="InterPro" id="IPR057749">
    <property type="entry name" value="WDR47_COR"/>
</dbReference>
<dbReference type="PROSITE" id="PS50897">
    <property type="entry name" value="CTLH"/>
    <property type="match status" value="1"/>
</dbReference>
<evidence type="ECO:0000259" key="2">
    <source>
        <dbReference type="PROSITE" id="PS50897"/>
    </source>
</evidence>
<feature type="region of interest" description="Disordered" evidence="1">
    <location>
        <begin position="542"/>
        <end position="562"/>
    </location>
</feature>
<dbReference type="AlphaFoldDB" id="A0A915HFZ1"/>
<dbReference type="PANTHER" id="PTHR19863:SF5">
    <property type="entry name" value="WD REPEAT-CONTAINING PROTEIN 47"/>
    <property type="match status" value="1"/>
</dbReference>
<proteinExistence type="predicted"/>
<dbReference type="InterPro" id="IPR040067">
    <property type="entry name" value="WDR47"/>
</dbReference>
<protein>
    <submittedName>
        <fullName evidence="4">CTLH domain-containing protein</fullName>
    </submittedName>
</protein>
<sequence length="574" mass="64179">IAIERETGIINGFFSSDCLFLRQLIVDGSWDVALDFVEPLKNLPDFNYRQFKYLILKYKYFELLCIKNEPGCLNNNEFTVEELVECLHSLENVCPSLEDYRWLCALLTLPRLADDVKFASWNPSLARIECFNLIFPLVQKFLAEYNVSQSSTCQSSTKDRLLQLVVRGLLYENCMLLCQSRAIKKPYDSFQTNILVDPPQPLDPNVDGSLFSWLKAVPAESFTLPFSRQILDVRVDKIKKPSLEAAWTEQILATPLKPDVFPYNVTPVSRLKSTQKMSLSMIPQYESSNRDKNDRIDPRFIGSRKNLAALTTPDRNSRFLSQSIAVGFQLGAGNFNLMQQSAIDVLLETSPDTRSSSKAPPPASSFSDSAKSNVAVVAPSARHSRGSVSPEEDDIDLGYEEGNELRRQHASRDSTPTPARSEISTPVKRPMSARQHLDDLTRKTSAGENRSSLGSDALKSQHDSPASSVNLPSGKLYEEFNKNRKTSRTMTDQISSTNPSNINNNVAYQLMQMSLYSSKNSSSGYGCQDVIPEGEIAQISSVVRRRTQDSDGTSGRGRTDSKSYLHTVTVTIEL</sequence>
<feature type="domain" description="CTLH" evidence="2">
    <location>
        <begin position="14"/>
        <end position="71"/>
    </location>
</feature>
<feature type="compositionally biased region" description="Polar residues" evidence="1">
    <location>
        <begin position="413"/>
        <end position="424"/>
    </location>
</feature>
<evidence type="ECO:0000313" key="3">
    <source>
        <dbReference type="Proteomes" id="UP000887565"/>
    </source>
</evidence>
<evidence type="ECO:0000313" key="4">
    <source>
        <dbReference type="WBParaSite" id="nRc.2.0.1.t00528-RA"/>
    </source>
</evidence>
<dbReference type="InterPro" id="IPR006595">
    <property type="entry name" value="CTLH_C"/>
</dbReference>
<feature type="compositionally biased region" description="Polar residues" evidence="1">
    <location>
        <begin position="443"/>
        <end position="454"/>
    </location>
</feature>
<feature type="region of interest" description="Disordered" evidence="1">
    <location>
        <begin position="351"/>
        <end position="372"/>
    </location>
</feature>
<dbReference type="Pfam" id="PF25602">
    <property type="entry name" value="WDR47_COR"/>
    <property type="match status" value="1"/>
</dbReference>
<evidence type="ECO:0000256" key="1">
    <source>
        <dbReference type="SAM" id="MobiDB-lite"/>
    </source>
</evidence>
<accession>A0A915HFZ1</accession>
<dbReference type="WBParaSite" id="nRc.2.0.1.t00528-RA">
    <property type="protein sequence ID" value="nRc.2.0.1.t00528-RA"/>
    <property type="gene ID" value="nRc.2.0.1.g00528"/>
</dbReference>